<dbReference type="AlphaFoldDB" id="A0A8K0WYQ1"/>
<comment type="caution">
    <text evidence="1">The sequence shown here is derived from an EMBL/GenBank/DDBJ whole genome shotgun (WGS) entry which is preliminary data.</text>
</comment>
<evidence type="ECO:0000313" key="2">
    <source>
        <dbReference type="Proteomes" id="UP000813385"/>
    </source>
</evidence>
<evidence type="ECO:0000313" key="1">
    <source>
        <dbReference type="EMBL" id="KAH7347898.1"/>
    </source>
</evidence>
<dbReference type="EMBL" id="JAGPXD010000007">
    <property type="protein sequence ID" value="KAH7347898.1"/>
    <property type="molecule type" value="Genomic_DNA"/>
</dbReference>
<reference evidence="1" key="1">
    <citation type="journal article" date="2021" name="Nat. Commun.">
        <title>Genetic determinants of endophytism in the Arabidopsis root mycobiome.</title>
        <authorList>
            <person name="Mesny F."/>
            <person name="Miyauchi S."/>
            <person name="Thiergart T."/>
            <person name="Pickel B."/>
            <person name="Atanasova L."/>
            <person name="Karlsson M."/>
            <person name="Huettel B."/>
            <person name="Barry K.W."/>
            <person name="Haridas S."/>
            <person name="Chen C."/>
            <person name="Bauer D."/>
            <person name="Andreopoulos W."/>
            <person name="Pangilinan J."/>
            <person name="LaButti K."/>
            <person name="Riley R."/>
            <person name="Lipzen A."/>
            <person name="Clum A."/>
            <person name="Drula E."/>
            <person name="Henrissat B."/>
            <person name="Kohler A."/>
            <person name="Grigoriev I.V."/>
            <person name="Martin F.M."/>
            <person name="Hacquard S."/>
        </authorList>
    </citation>
    <scope>NUCLEOTIDE SEQUENCE</scope>
    <source>
        <strain evidence="1">MPI-CAGE-AT-0016</strain>
    </source>
</reference>
<sequence length="234" mass="25268">MSTAVQRRNSGVPRPVRLNSVGDARTCPVNCCLPCEPLAPALPCRAAGLLLPPNGQLSTTPGSLLTGFVYMPFSALIAFPCKLERDGTAWVFTGWRFIPTTQSPCHDASLALSLLHTHTHSLSLSSRFFPSPAHSSSSVSCFCFCLASLPLLFFSSPQVCHFSQSQLQTFVPRRVASPPRIPPAASPTLSITYLTSSAPACPSHHPSHRFNAALFEFRPFDPVRRPVSPSILSP</sequence>
<proteinExistence type="predicted"/>
<dbReference type="Proteomes" id="UP000813385">
    <property type="component" value="Unassembled WGS sequence"/>
</dbReference>
<gene>
    <name evidence="1" type="ORF">B0T11DRAFT_145922</name>
</gene>
<name>A0A8K0WYQ1_9PEZI</name>
<protein>
    <submittedName>
        <fullName evidence="1">Uncharacterized protein</fullName>
    </submittedName>
</protein>
<keyword evidence="2" id="KW-1185">Reference proteome</keyword>
<accession>A0A8K0WYQ1</accession>
<organism evidence="1 2">
    <name type="scientific">Plectosphaerella cucumerina</name>
    <dbReference type="NCBI Taxonomy" id="40658"/>
    <lineage>
        <taxon>Eukaryota</taxon>
        <taxon>Fungi</taxon>
        <taxon>Dikarya</taxon>
        <taxon>Ascomycota</taxon>
        <taxon>Pezizomycotina</taxon>
        <taxon>Sordariomycetes</taxon>
        <taxon>Hypocreomycetidae</taxon>
        <taxon>Glomerellales</taxon>
        <taxon>Plectosphaerellaceae</taxon>
        <taxon>Plectosphaerella</taxon>
    </lineage>
</organism>